<sequence length="116" mass="13744">DTGFLTQFKRLKHTDSYEYKPVSKFPQCIKDISFWLPENNELFDENDLNDIVHSIAGGIIEQVELIDDYTNKKGRRSHCYRIVYRSNERTLTNAEINELHEKIGLQLVMHFNVELR</sequence>
<gene>
    <name evidence="14" type="ORF">B4U80_03396</name>
</gene>
<proteinExistence type="inferred from homology"/>
<dbReference type="InterPro" id="IPR036690">
    <property type="entry name" value="Fdx_antiC-bd_sf"/>
</dbReference>
<evidence type="ECO:0000256" key="9">
    <source>
        <dbReference type="ARBA" id="ARBA00023128"/>
    </source>
</evidence>
<comment type="caution">
    <text evidence="14">The sequence shown here is derived from an EMBL/GenBank/DDBJ whole genome shotgun (WGS) entry which is preliminary data.</text>
</comment>
<dbReference type="PROSITE" id="PS51447">
    <property type="entry name" value="FDX_ACB"/>
    <property type="match status" value="1"/>
</dbReference>
<dbReference type="Gene3D" id="3.30.70.380">
    <property type="entry name" value="Ferrodoxin-fold anticodon-binding domain"/>
    <property type="match status" value="1"/>
</dbReference>
<evidence type="ECO:0000256" key="2">
    <source>
        <dbReference type="ARBA" id="ARBA00008226"/>
    </source>
</evidence>
<accession>A0A443S875</accession>
<dbReference type="FunFam" id="3.30.70.380:FF:000002">
    <property type="entry name" value="phenylalanine--tRNA ligase, mitochondrial"/>
    <property type="match status" value="1"/>
</dbReference>
<keyword evidence="8" id="KW-0809">Transit peptide</keyword>
<dbReference type="AlphaFoldDB" id="A0A443S875"/>
<keyword evidence="4 14" id="KW-0436">Ligase</keyword>
<evidence type="ECO:0000256" key="3">
    <source>
        <dbReference type="ARBA" id="ARBA00012814"/>
    </source>
</evidence>
<reference evidence="14 15" key="1">
    <citation type="journal article" date="2018" name="Gigascience">
        <title>Genomes of trombidid mites reveal novel predicted allergens and laterally-transferred genes associated with secondary metabolism.</title>
        <authorList>
            <person name="Dong X."/>
            <person name="Chaisiri K."/>
            <person name="Xia D."/>
            <person name="Armstrong S.D."/>
            <person name="Fang Y."/>
            <person name="Donnelly M.J."/>
            <person name="Kadowaki T."/>
            <person name="McGarry J.W."/>
            <person name="Darby A.C."/>
            <person name="Makepeace B.L."/>
        </authorList>
    </citation>
    <scope>NUCLEOTIDE SEQUENCE [LARGE SCALE GENOMIC DNA]</scope>
    <source>
        <strain evidence="14">UoL-UT</strain>
    </source>
</reference>
<protein>
    <recommendedName>
        <fullName evidence="3">phenylalanine--tRNA ligase</fullName>
        <ecNumber evidence="3">6.1.1.20</ecNumber>
    </recommendedName>
    <alternativeName>
        <fullName evidence="11">Phenylalanyl-tRNA synthetase</fullName>
    </alternativeName>
</protein>
<evidence type="ECO:0000256" key="4">
    <source>
        <dbReference type="ARBA" id="ARBA00022598"/>
    </source>
</evidence>
<name>A0A443S875_9ACAR</name>
<dbReference type="EC" id="6.1.1.20" evidence="3"/>
<dbReference type="SMART" id="SM00896">
    <property type="entry name" value="FDX-ACB"/>
    <property type="match status" value="1"/>
</dbReference>
<dbReference type="OrthoDB" id="4457at2759"/>
<evidence type="ECO:0000256" key="8">
    <source>
        <dbReference type="ARBA" id="ARBA00022946"/>
    </source>
</evidence>
<dbReference type="Pfam" id="PF03147">
    <property type="entry name" value="FDX-ACB"/>
    <property type="match status" value="1"/>
</dbReference>
<organism evidence="14 15">
    <name type="scientific">Leptotrombidium deliense</name>
    <dbReference type="NCBI Taxonomy" id="299467"/>
    <lineage>
        <taxon>Eukaryota</taxon>
        <taxon>Metazoa</taxon>
        <taxon>Ecdysozoa</taxon>
        <taxon>Arthropoda</taxon>
        <taxon>Chelicerata</taxon>
        <taxon>Arachnida</taxon>
        <taxon>Acari</taxon>
        <taxon>Acariformes</taxon>
        <taxon>Trombidiformes</taxon>
        <taxon>Prostigmata</taxon>
        <taxon>Anystina</taxon>
        <taxon>Parasitengona</taxon>
        <taxon>Trombiculoidea</taxon>
        <taxon>Trombiculidae</taxon>
        <taxon>Leptotrombidium</taxon>
    </lineage>
</organism>
<comment type="subcellular location">
    <subcellularLocation>
        <location evidence="1">Mitochondrion matrix</location>
    </subcellularLocation>
</comment>
<evidence type="ECO:0000256" key="12">
    <source>
        <dbReference type="ARBA" id="ARBA00049255"/>
    </source>
</evidence>
<comment type="catalytic activity">
    <reaction evidence="12">
        <text>tRNA(Phe) + L-phenylalanine + ATP = L-phenylalanyl-tRNA(Phe) + AMP + diphosphate + H(+)</text>
        <dbReference type="Rhea" id="RHEA:19413"/>
        <dbReference type="Rhea" id="RHEA-COMP:9668"/>
        <dbReference type="Rhea" id="RHEA-COMP:9699"/>
        <dbReference type="ChEBI" id="CHEBI:15378"/>
        <dbReference type="ChEBI" id="CHEBI:30616"/>
        <dbReference type="ChEBI" id="CHEBI:33019"/>
        <dbReference type="ChEBI" id="CHEBI:58095"/>
        <dbReference type="ChEBI" id="CHEBI:78442"/>
        <dbReference type="ChEBI" id="CHEBI:78531"/>
        <dbReference type="ChEBI" id="CHEBI:456215"/>
        <dbReference type="EC" id="6.1.1.20"/>
    </reaction>
</comment>
<keyword evidence="10" id="KW-0030">Aminoacyl-tRNA synthetase</keyword>
<keyword evidence="15" id="KW-1185">Reference proteome</keyword>
<dbReference type="SUPFAM" id="SSF54991">
    <property type="entry name" value="Anticodon-binding domain of PheRS"/>
    <property type="match status" value="1"/>
</dbReference>
<dbReference type="InterPro" id="IPR005121">
    <property type="entry name" value="Fdx_antiC-bd"/>
</dbReference>
<keyword evidence="6" id="KW-0067">ATP-binding</keyword>
<keyword evidence="9" id="KW-0496">Mitochondrion</keyword>
<evidence type="ECO:0000256" key="10">
    <source>
        <dbReference type="ARBA" id="ARBA00023146"/>
    </source>
</evidence>
<evidence type="ECO:0000313" key="15">
    <source>
        <dbReference type="Proteomes" id="UP000288716"/>
    </source>
</evidence>
<evidence type="ECO:0000256" key="7">
    <source>
        <dbReference type="ARBA" id="ARBA00022917"/>
    </source>
</evidence>
<evidence type="ECO:0000259" key="13">
    <source>
        <dbReference type="PROSITE" id="PS51447"/>
    </source>
</evidence>
<dbReference type="EMBL" id="NCKV01005981">
    <property type="protein sequence ID" value="RWS23723.1"/>
    <property type="molecule type" value="Genomic_DNA"/>
</dbReference>
<evidence type="ECO:0000256" key="1">
    <source>
        <dbReference type="ARBA" id="ARBA00004305"/>
    </source>
</evidence>
<comment type="similarity">
    <text evidence="2">Belongs to the class-II aminoacyl-tRNA synthetase family.</text>
</comment>
<dbReference type="GO" id="GO:0005524">
    <property type="term" value="F:ATP binding"/>
    <property type="evidence" value="ECO:0007669"/>
    <property type="project" value="UniProtKB-KW"/>
</dbReference>
<dbReference type="GO" id="GO:0005759">
    <property type="term" value="C:mitochondrial matrix"/>
    <property type="evidence" value="ECO:0007669"/>
    <property type="project" value="UniProtKB-SubCell"/>
</dbReference>
<dbReference type="VEuPathDB" id="VectorBase:LDEU008317"/>
<keyword evidence="5" id="KW-0547">Nucleotide-binding</keyword>
<feature type="non-terminal residue" evidence="14">
    <location>
        <position position="1"/>
    </location>
</feature>
<evidence type="ECO:0000256" key="5">
    <source>
        <dbReference type="ARBA" id="ARBA00022741"/>
    </source>
</evidence>
<keyword evidence="7" id="KW-0648">Protein biosynthesis</keyword>
<dbReference type="Proteomes" id="UP000288716">
    <property type="component" value="Unassembled WGS sequence"/>
</dbReference>
<evidence type="ECO:0000256" key="6">
    <source>
        <dbReference type="ARBA" id="ARBA00022840"/>
    </source>
</evidence>
<dbReference type="GO" id="GO:0004826">
    <property type="term" value="F:phenylalanine-tRNA ligase activity"/>
    <property type="evidence" value="ECO:0007669"/>
    <property type="project" value="UniProtKB-EC"/>
</dbReference>
<dbReference type="GO" id="GO:0006412">
    <property type="term" value="P:translation"/>
    <property type="evidence" value="ECO:0007669"/>
    <property type="project" value="UniProtKB-KW"/>
</dbReference>
<evidence type="ECO:0000256" key="11">
    <source>
        <dbReference type="ARBA" id="ARBA00031194"/>
    </source>
</evidence>
<dbReference type="STRING" id="299467.A0A443S875"/>
<feature type="domain" description="FDX-ACB" evidence="13">
    <location>
        <begin position="23"/>
        <end position="116"/>
    </location>
</feature>
<evidence type="ECO:0000313" key="14">
    <source>
        <dbReference type="EMBL" id="RWS23723.1"/>
    </source>
</evidence>